<dbReference type="InterPro" id="IPR005170">
    <property type="entry name" value="Transptr-assoc_dom"/>
</dbReference>
<dbReference type="Gene3D" id="3.10.580.10">
    <property type="entry name" value="CBS-domain"/>
    <property type="match status" value="1"/>
</dbReference>
<evidence type="ECO:0000256" key="5">
    <source>
        <dbReference type="ARBA" id="ARBA00022989"/>
    </source>
</evidence>
<dbReference type="SUPFAM" id="SSF56176">
    <property type="entry name" value="FAD-binding/transporter-associated domain-like"/>
    <property type="match status" value="1"/>
</dbReference>
<evidence type="ECO:0000256" key="6">
    <source>
        <dbReference type="ARBA" id="ARBA00023122"/>
    </source>
</evidence>
<evidence type="ECO:0000256" key="3">
    <source>
        <dbReference type="ARBA" id="ARBA00022692"/>
    </source>
</evidence>
<comment type="similarity">
    <text evidence="2">Belongs to the UPF0053 family.</text>
</comment>
<dbReference type="RefSeq" id="WP_039257162.1">
    <property type="nucleotide sequence ID" value="NZ_JDRY01000026.1"/>
</dbReference>
<keyword evidence="3 9" id="KW-0812">Transmembrane</keyword>
<name>A0A0A0IHB9_CLOBO</name>
<feature type="domain" description="CBS" evidence="11">
    <location>
        <begin position="208"/>
        <end position="269"/>
    </location>
</feature>
<evidence type="ECO:0000256" key="7">
    <source>
        <dbReference type="ARBA" id="ARBA00023136"/>
    </source>
</evidence>
<feature type="transmembrane region" description="Helical" evidence="10">
    <location>
        <begin position="61"/>
        <end position="87"/>
    </location>
</feature>
<keyword evidence="7 9" id="KW-0472">Membrane</keyword>
<dbReference type="EMBL" id="JDRY01000026">
    <property type="protein sequence ID" value="KGM99988.1"/>
    <property type="molecule type" value="Genomic_DNA"/>
</dbReference>
<dbReference type="InterPro" id="IPR044751">
    <property type="entry name" value="Ion_transp-like_CBS"/>
</dbReference>
<dbReference type="GO" id="GO:0050660">
    <property type="term" value="F:flavin adenine dinucleotide binding"/>
    <property type="evidence" value="ECO:0007669"/>
    <property type="project" value="InterPro"/>
</dbReference>
<keyword evidence="4" id="KW-0677">Repeat</keyword>
<evidence type="ECO:0000256" key="1">
    <source>
        <dbReference type="ARBA" id="ARBA00004141"/>
    </source>
</evidence>
<evidence type="ECO:0000256" key="9">
    <source>
        <dbReference type="PROSITE-ProRule" id="PRU01193"/>
    </source>
</evidence>
<dbReference type="Gene3D" id="3.30.465.10">
    <property type="match status" value="1"/>
</dbReference>
<dbReference type="SUPFAM" id="SSF54631">
    <property type="entry name" value="CBS-domain pair"/>
    <property type="match status" value="1"/>
</dbReference>
<dbReference type="InterPro" id="IPR046342">
    <property type="entry name" value="CBS_dom_sf"/>
</dbReference>
<dbReference type="PANTHER" id="PTHR22777">
    <property type="entry name" value="HEMOLYSIN-RELATED"/>
    <property type="match status" value="1"/>
</dbReference>
<feature type="transmembrane region" description="Helical" evidence="10">
    <location>
        <begin position="6"/>
        <end position="30"/>
    </location>
</feature>
<dbReference type="PANTHER" id="PTHR22777:SF17">
    <property type="entry name" value="UPF0053 PROTEIN SLL0260"/>
    <property type="match status" value="1"/>
</dbReference>
<keyword evidence="5 9" id="KW-1133">Transmembrane helix</keyword>
<organism evidence="13 14">
    <name type="scientific">Clostridium botulinum C/D str. DC5</name>
    <dbReference type="NCBI Taxonomy" id="1443128"/>
    <lineage>
        <taxon>Bacteria</taxon>
        <taxon>Bacillati</taxon>
        <taxon>Bacillota</taxon>
        <taxon>Clostridia</taxon>
        <taxon>Eubacteriales</taxon>
        <taxon>Clostridiaceae</taxon>
        <taxon>Clostridium</taxon>
    </lineage>
</organism>
<dbReference type="AlphaFoldDB" id="A0A0A0IHB9"/>
<feature type="domain" description="CNNM transmembrane" evidence="12">
    <location>
        <begin position="1"/>
        <end position="189"/>
    </location>
</feature>
<feature type="transmembrane region" description="Helical" evidence="10">
    <location>
        <begin position="93"/>
        <end position="110"/>
    </location>
</feature>
<evidence type="ECO:0000256" key="4">
    <source>
        <dbReference type="ARBA" id="ARBA00022737"/>
    </source>
</evidence>
<reference evidence="13 14" key="1">
    <citation type="submission" date="2014-01" db="EMBL/GenBank/DDBJ databases">
        <title>Plasmidome dynamics in the species complex Clostridium novyi sensu lato converts strains of independent lineages into distinctly different pathogens.</title>
        <authorList>
            <person name="Skarin H."/>
            <person name="Segerman B."/>
        </authorList>
    </citation>
    <scope>NUCLEOTIDE SEQUENCE [LARGE SCALE GENOMIC DNA]</scope>
    <source>
        <strain evidence="13 14">DC5</strain>
    </source>
</reference>
<dbReference type="Pfam" id="PF01595">
    <property type="entry name" value="CNNM"/>
    <property type="match status" value="1"/>
</dbReference>
<dbReference type="SMART" id="SM01091">
    <property type="entry name" value="CorC_HlyC"/>
    <property type="match status" value="1"/>
</dbReference>
<comment type="caution">
    <text evidence="13">The sequence shown here is derived from an EMBL/GenBank/DDBJ whole genome shotgun (WGS) entry which is preliminary data.</text>
</comment>
<evidence type="ECO:0000313" key="14">
    <source>
        <dbReference type="Proteomes" id="UP000030014"/>
    </source>
</evidence>
<dbReference type="Pfam" id="PF00571">
    <property type="entry name" value="CBS"/>
    <property type="match status" value="2"/>
</dbReference>
<dbReference type="InterPro" id="IPR002550">
    <property type="entry name" value="CNNM"/>
</dbReference>
<dbReference type="GO" id="GO:0005886">
    <property type="term" value="C:plasma membrane"/>
    <property type="evidence" value="ECO:0007669"/>
    <property type="project" value="TreeGrafter"/>
</dbReference>
<gene>
    <name evidence="13" type="ORF">Z955_05275</name>
</gene>
<dbReference type="PROSITE" id="PS51371">
    <property type="entry name" value="CBS"/>
    <property type="match status" value="2"/>
</dbReference>
<protein>
    <submittedName>
        <fullName evidence="13">Hemolysin</fullName>
    </submittedName>
</protein>
<feature type="transmembrane region" description="Helical" evidence="10">
    <location>
        <begin position="131"/>
        <end position="149"/>
    </location>
</feature>
<evidence type="ECO:0000256" key="10">
    <source>
        <dbReference type="SAM" id="Phobius"/>
    </source>
</evidence>
<dbReference type="Proteomes" id="UP000030014">
    <property type="component" value="Unassembled WGS sequence"/>
</dbReference>
<evidence type="ECO:0000256" key="8">
    <source>
        <dbReference type="PROSITE-ProRule" id="PRU00703"/>
    </source>
</evidence>
<dbReference type="InterPro" id="IPR016169">
    <property type="entry name" value="FAD-bd_PCMH_sub2"/>
</dbReference>
<evidence type="ECO:0000313" key="13">
    <source>
        <dbReference type="EMBL" id="KGM99988.1"/>
    </source>
</evidence>
<dbReference type="InterPro" id="IPR000644">
    <property type="entry name" value="CBS_dom"/>
</dbReference>
<evidence type="ECO:0000259" key="11">
    <source>
        <dbReference type="PROSITE" id="PS51371"/>
    </source>
</evidence>
<dbReference type="PROSITE" id="PS51846">
    <property type="entry name" value="CNNM"/>
    <property type="match status" value="1"/>
</dbReference>
<evidence type="ECO:0000259" key="12">
    <source>
        <dbReference type="PROSITE" id="PS51846"/>
    </source>
</evidence>
<dbReference type="InterPro" id="IPR036318">
    <property type="entry name" value="FAD-bd_PCMH-like_sf"/>
</dbReference>
<dbReference type="CDD" id="cd04590">
    <property type="entry name" value="CBS_pair_CorC_HlyC_assoc"/>
    <property type="match status" value="1"/>
</dbReference>
<comment type="subcellular location">
    <subcellularLocation>
        <location evidence="1">Membrane</location>
        <topology evidence="1">Multi-pass membrane protein</topology>
    </subcellularLocation>
</comment>
<feature type="domain" description="CBS" evidence="11">
    <location>
        <begin position="272"/>
        <end position="329"/>
    </location>
</feature>
<proteinExistence type="inferred from homology"/>
<accession>A0A0A0IHB9</accession>
<keyword evidence="6 8" id="KW-0129">CBS domain</keyword>
<dbReference type="Pfam" id="PF03471">
    <property type="entry name" value="CorC_HlyC"/>
    <property type="match status" value="1"/>
</dbReference>
<dbReference type="FunFam" id="3.10.580.10:FF:000002">
    <property type="entry name" value="Magnesium/cobalt efflux protein CorC"/>
    <property type="match status" value="1"/>
</dbReference>
<sequence length="429" mass="48443">MDPDSTWQLIILVILLLLSSFFSASETALMSINKLRVRHMIDEKIKGSEMLGKLVEKPSKLLSAILIGNNVVNIAASALATSLAITYFGDKGVGVATAIMTILVLIFGEITPKSIAAGNPERVSLKVSRPIYFTTVILTPLTAIFTGLTNKIVNMFGGRADMGKPHITEEELKTIVDVSHEEGVLEVKERKMIYNVFEFGDSQVKDVMVPRTEMISIDVDSTYDEVIEILKEEQFSRMPVYKDTTDNIIGVLHIKRLVFFDNSKEKFDIYKYMIKPYFTYEYKPTTELFDEMRKNRVAVTIVLDEYGGTAGMVTMEDLVEEIVGDIEDEYDNEQNDEIKLIKEDEYIVKGSTKIDEVNEMLETNIESEDFDSIGGFVIGEVGRFPKKGEIIEFDNIKFIIEEIDKNRIKKLKILKNSNKKSQGETLEGA</sequence>
<evidence type="ECO:0000256" key="2">
    <source>
        <dbReference type="ARBA" id="ARBA00006337"/>
    </source>
</evidence>